<dbReference type="Proteomes" id="UP001611397">
    <property type="component" value="Unassembled WGS sequence"/>
</dbReference>
<proteinExistence type="predicted"/>
<organism evidence="2 3">
    <name type="scientific">Streptomyces olivaceoviridis</name>
    <name type="common">Streptomyces corchorusii</name>
    <dbReference type="NCBI Taxonomy" id="1921"/>
    <lineage>
        <taxon>Bacteria</taxon>
        <taxon>Bacillati</taxon>
        <taxon>Actinomycetota</taxon>
        <taxon>Actinomycetes</taxon>
        <taxon>Kitasatosporales</taxon>
        <taxon>Streptomycetaceae</taxon>
        <taxon>Streptomyces</taxon>
    </lineage>
</organism>
<accession>A0ABW7V9A7</accession>
<evidence type="ECO:0000256" key="1">
    <source>
        <dbReference type="SAM" id="MobiDB-lite"/>
    </source>
</evidence>
<protein>
    <submittedName>
        <fullName evidence="2">Uncharacterized protein</fullName>
    </submittedName>
</protein>
<name>A0ABW7V9A7_STROI</name>
<sequence length="53" mass="5335">MADLAEGPRMMTEPVDCPEDGPRAGMALEVAFRDGVPVFRPGPGPGLAAGPAG</sequence>
<dbReference type="RefSeq" id="WP_341846294.1">
    <property type="nucleotide sequence ID" value="NZ_JBIRUT010000010.1"/>
</dbReference>
<evidence type="ECO:0000313" key="3">
    <source>
        <dbReference type="Proteomes" id="UP001611397"/>
    </source>
</evidence>
<comment type="caution">
    <text evidence="2">The sequence shown here is derived from an EMBL/GenBank/DDBJ whole genome shotgun (WGS) entry which is preliminary data.</text>
</comment>
<keyword evidence="3" id="KW-1185">Reference proteome</keyword>
<dbReference type="EMBL" id="JBIRWM010000007">
    <property type="protein sequence ID" value="MFI2157324.1"/>
    <property type="molecule type" value="Genomic_DNA"/>
</dbReference>
<gene>
    <name evidence="2" type="ORF">ACH49L_16855</name>
</gene>
<evidence type="ECO:0000313" key="2">
    <source>
        <dbReference type="EMBL" id="MFI2157324.1"/>
    </source>
</evidence>
<feature type="region of interest" description="Disordered" evidence="1">
    <location>
        <begin position="1"/>
        <end position="22"/>
    </location>
</feature>
<reference evidence="2 3" key="1">
    <citation type="submission" date="2024-10" db="EMBL/GenBank/DDBJ databases">
        <title>The Natural Products Discovery Center: Release of the First 8490 Sequenced Strains for Exploring Actinobacteria Biosynthetic Diversity.</title>
        <authorList>
            <person name="Kalkreuter E."/>
            <person name="Kautsar S.A."/>
            <person name="Yang D."/>
            <person name="Bader C.D."/>
            <person name="Teijaro C.N."/>
            <person name="Fluegel L."/>
            <person name="Davis C.M."/>
            <person name="Simpson J.R."/>
            <person name="Lauterbach L."/>
            <person name="Steele A.D."/>
            <person name="Gui C."/>
            <person name="Meng S."/>
            <person name="Li G."/>
            <person name="Viehrig K."/>
            <person name="Ye F."/>
            <person name="Su P."/>
            <person name="Kiefer A.F."/>
            <person name="Nichols A."/>
            <person name="Cepeda A.J."/>
            <person name="Yan W."/>
            <person name="Fan B."/>
            <person name="Jiang Y."/>
            <person name="Adhikari A."/>
            <person name="Zheng C.-J."/>
            <person name="Schuster L."/>
            <person name="Cowan T.M."/>
            <person name="Smanski M.J."/>
            <person name="Chevrette M.G."/>
            <person name="De Carvalho L.P.S."/>
            <person name="Shen B."/>
        </authorList>
    </citation>
    <scope>NUCLEOTIDE SEQUENCE [LARGE SCALE GENOMIC DNA]</scope>
    <source>
        <strain evidence="2 3">NPDC020295</strain>
    </source>
</reference>